<evidence type="ECO:0000313" key="2">
    <source>
        <dbReference type="Proteomes" id="UP001469553"/>
    </source>
</evidence>
<reference evidence="1 2" key="1">
    <citation type="submission" date="2021-06" db="EMBL/GenBank/DDBJ databases">
        <authorList>
            <person name="Palmer J.M."/>
        </authorList>
    </citation>
    <scope>NUCLEOTIDE SEQUENCE [LARGE SCALE GENOMIC DNA]</scope>
    <source>
        <strain evidence="1 2">AS_MEX2019</strain>
        <tissue evidence="1">Muscle</tissue>
    </source>
</reference>
<sequence>MIIDVSRQVRVGGQTVRAWIPSGPCQGPYSSLSVFAQVCISRRQACTISLVLQVLLINLKITDYLQPSSIELHFNPVPLILLVNEQFKATLTSYSTSYHTCRHSFLLAGLKCSYDIN</sequence>
<evidence type="ECO:0000313" key="1">
    <source>
        <dbReference type="EMBL" id="MEQ2300426.1"/>
    </source>
</evidence>
<proteinExistence type="predicted"/>
<keyword evidence="2" id="KW-1185">Reference proteome</keyword>
<dbReference type="EMBL" id="JAHRIP010049507">
    <property type="protein sequence ID" value="MEQ2300426.1"/>
    <property type="molecule type" value="Genomic_DNA"/>
</dbReference>
<name>A0ABV0Z370_9TELE</name>
<organism evidence="1 2">
    <name type="scientific">Ameca splendens</name>
    <dbReference type="NCBI Taxonomy" id="208324"/>
    <lineage>
        <taxon>Eukaryota</taxon>
        <taxon>Metazoa</taxon>
        <taxon>Chordata</taxon>
        <taxon>Craniata</taxon>
        <taxon>Vertebrata</taxon>
        <taxon>Euteleostomi</taxon>
        <taxon>Actinopterygii</taxon>
        <taxon>Neopterygii</taxon>
        <taxon>Teleostei</taxon>
        <taxon>Neoteleostei</taxon>
        <taxon>Acanthomorphata</taxon>
        <taxon>Ovalentaria</taxon>
        <taxon>Atherinomorphae</taxon>
        <taxon>Cyprinodontiformes</taxon>
        <taxon>Goodeidae</taxon>
        <taxon>Ameca</taxon>
    </lineage>
</organism>
<comment type="caution">
    <text evidence="1">The sequence shown here is derived from an EMBL/GenBank/DDBJ whole genome shotgun (WGS) entry which is preliminary data.</text>
</comment>
<accession>A0ABV0Z370</accession>
<dbReference type="Proteomes" id="UP001469553">
    <property type="component" value="Unassembled WGS sequence"/>
</dbReference>
<gene>
    <name evidence="1" type="ORF">AMECASPLE_025300</name>
</gene>
<protein>
    <submittedName>
        <fullName evidence="1">Uncharacterized protein</fullName>
    </submittedName>
</protein>